<protein>
    <recommendedName>
        <fullName evidence="5">SH3 domain-containing protein</fullName>
    </recommendedName>
</protein>
<dbReference type="AlphaFoldDB" id="A0A819E2D8"/>
<comment type="caution">
    <text evidence="3">The sequence shown here is derived from an EMBL/GenBank/DDBJ whole genome shotgun (WGS) entry which is preliminary data.</text>
</comment>
<name>A0A819E2D8_9BILA</name>
<evidence type="ECO:0000313" key="4">
    <source>
        <dbReference type="Proteomes" id="UP000663844"/>
    </source>
</evidence>
<sequence>MHSAIIRLFIVLGVTLAVCEAGEVLCLQRVPIYSCASMSCPVISDAVTDEHYSCDCFEIKKVSGKKKTWFKIELSNGNHGYVTDDHCSANVPPC</sequence>
<dbReference type="Gene3D" id="2.30.30.40">
    <property type="entry name" value="SH3 Domains"/>
    <property type="match status" value="1"/>
</dbReference>
<evidence type="ECO:0000313" key="3">
    <source>
        <dbReference type="EMBL" id="CAF3843792.1"/>
    </source>
</evidence>
<reference evidence="3" key="1">
    <citation type="submission" date="2021-02" db="EMBL/GenBank/DDBJ databases">
        <authorList>
            <person name="Nowell W R."/>
        </authorList>
    </citation>
    <scope>NUCLEOTIDE SEQUENCE</scope>
</reference>
<feature type="chain" id="PRO_5036415396" description="SH3 domain-containing protein" evidence="1">
    <location>
        <begin position="22"/>
        <end position="94"/>
    </location>
</feature>
<proteinExistence type="predicted"/>
<organism evidence="3 4">
    <name type="scientific">Adineta steineri</name>
    <dbReference type="NCBI Taxonomy" id="433720"/>
    <lineage>
        <taxon>Eukaryota</taxon>
        <taxon>Metazoa</taxon>
        <taxon>Spiralia</taxon>
        <taxon>Gnathifera</taxon>
        <taxon>Rotifera</taxon>
        <taxon>Eurotatoria</taxon>
        <taxon>Bdelloidea</taxon>
        <taxon>Adinetida</taxon>
        <taxon>Adinetidae</taxon>
        <taxon>Adineta</taxon>
    </lineage>
</organism>
<dbReference type="EMBL" id="CAJOAZ010001679">
    <property type="protein sequence ID" value="CAF3843792.1"/>
    <property type="molecule type" value="Genomic_DNA"/>
</dbReference>
<dbReference type="Proteomes" id="UP000663845">
    <property type="component" value="Unassembled WGS sequence"/>
</dbReference>
<evidence type="ECO:0000256" key="1">
    <source>
        <dbReference type="SAM" id="SignalP"/>
    </source>
</evidence>
<keyword evidence="1" id="KW-0732">Signal</keyword>
<evidence type="ECO:0000313" key="2">
    <source>
        <dbReference type="EMBL" id="CAF0955107.1"/>
    </source>
</evidence>
<accession>A0A819E2D8</accession>
<evidence type="ECO:0008006" key="5">
    <source>
        <dbReference type="Google" id="ProtNLM"/>
    </source>
</evidence>
<feature type="signal peptide" evidence="1">
    <location>
        <begin position="1"/>
        <end position="21"/>
    </location>
</feature>
<dbReference type="Proteomes" id="UP000663844">
    <property type="component" value="Unassembled WGS sequence"/>
</dbReference>
<gene>
    <name evidence="2" type="ORF">JYZ213_LOCUS13520</name>
    <name evidence="3" type="ORF">OXD698_LOCUS20846</name>
</gene>
<dbReference type="EMBL" id="CAJNOG010000109">
    <property type="protein sequence ID" value="CAF0955107.1"/>
    <property type="molecule type" value="Genomic_DNA"/>
</dbReference>